<dbReference type="GO" id="GO:0016787">
    <property type="term" value="F:hydrolase activity"/>
    <property type="evidence" value="ECO:0007669"/>
    <property type="project" value="UniProtKB-KW"/>
</dbReference>
<comment type="catalytic activity">
    <reaction evidence="11">
        <text>ATP + H2O = ADP + phosphate + H(+)</text>
        <dbReference type="Rhea" id="RHEA:13065"/>
        <dbReference type="ChEBI" id="CHEBI:15377"/>
        <dbReference type="ChEBI" id="CHEBI:15378"/>
        <dbReference type="ChEBI" id="CHEBI:30616"/>
        <dbReference type="ChEBI" id="CHEBI:43474"/>
        <dbReference type="ChEBI" id="CHEBI:456216"/>
        <dbReference type="EC" id="3.6.4.13"/>
    </reaction>
</comment>
<evidence type="ECO:0000256" key="5">
    <source>
        <dbReference type="ARBA" id="ARBA00022741"/>
    </source>
</evidence>
<dbReference type="CDD" id="cd17913">
    <property type="entry name" value="DEXQc_Suv3"/>
    <property type="match status" value="1"/>
</dbReference>
<keyword evidence="5" id="KW-0547">Nucleotide-binding</keyword>
<feature type="domain" description="Helicase C-terminal" evidence="13">
    <location>
        <begin position="312"/>
        <end position="467"/>
    </location>
</feature>
<feature type="compositionally biased region" description="Acidic residues" evidence="12">
    <location>
        <begin position="732"/>
        <end position="745"/>
    </location>
</feature>
<dbReference type="InterPro" id="IPR001650">
    <property type="entry name" value="Helicase_C-like"/>
</dbReference>
<evidence type="ECO:0000256" key="1">
    <source>
        <dbReference type="ARBA" id="ARBA00001936"/>
    </source>
</evidence>
<dbReference type="InterPro" id="IPR041082">
    <property type="entry name" value="Suv3_C_1"/>
</dbReference>
<dbReference type="OrthoDB" id="6692397at2759"/>
<dbReference type="PROSITE" id="PS51194">
    <property type="entry name" value="HELICASE_CTER"/>
    <property type="match status" value="1"/>
</dbReference>
<dbReference type="InterPro" id="IPR055206">
    <property type="entry name" value="DEXQc_SUV3"/>
</dbReference>
<feature type="compositionally biased region" description="Basic and acidic residues" evidence="12">
    <location>
        <begin position="660"/>
        <end position="672"/>
    </location>
</feature>
<dbReference type="InterPro" id="IPR022192">
    <property type="entry name" value="SUV3_C"/>
</dbReference>
<dbReference type="GO" id="GO:0005524">
    <property type="term" value="F:ATP binding"/>
    <property type="evidence" value="ECO:0007669"/>
    <property type="project" value="UniProtKB-KW"/>
</dbReference>
<evidence type="ECO:0000313" key="15">
    <source>
        <dbReference type="Proteomes" id="UP000799766"/>
    </source>
</evidence>
<sequence length="851" mass="96147">MQWDGALDNGVKEAMLCWTSCTLSLLGMGKLVNMFLRGKGKELRQSIVKFLPELRGALEQSLGSQFKEQIFKDWRNDLRKRLETLGESAKPLHGRNITFWEAYHEDPDVLRSLLHGDFLTYHLSQASDRLKKQAQARLADLRYPTEWYPDARRYQRNIHLHVGPTNSGKTYHALKKLEEAGSGLYAGPLRLLAHEVYTRINATGRPCALVTGEEKRVPESNEPFRMASCTVEMAVTGSELDVAVIDEIQMLASRDRGWAWSQALFGLKAKQLHLCGEERVVPIIREFAAAMGDKLHIHRYKRLSPLDMDARSLNGDLHNLRKGDCVVSFSVMGIHALRKQIEDLTGKNVAMVYGSLPPETRAQQARLFNDPDNDYDFLVASDAIGMGLNLNIKRVVFESSSRFDGTRHRPLMVSEMKQIAGRAGRYKVAPQESTQRKSKLSESITQKDGSEQQEQATGLVTTLEKFDYPMIAHSFHSEPEPLLTAGIFPPVEIIERFASYFPPGTPFSYILVQLHGISSLHRRFHLCDLRTKLQIADVIEPVKGLEIAEKIVLSNAPYTARDNALKALFRELAYCVAERRPAYIPDLKALNLEILDRPPTQSRAYLHALESLHKGIVLYLWLSYRFPGIFVTQPLAFHVKALTENAIEQTLSKLSFTEQGRQKARERREKSVLESLGKALENEKRIKEMVRSGDEDRGADSAETMDPADGDPLAGADMQDDQGRETGGEDISPADDYDEYPEDETEQARDSNVEDDDEESWNPEDFDQSPPEARKEARMEDVPQKFKADDLPDLKPSSSWEVHKGQEGERLYADGFSLDGPGPRKSDVTDEEVEPDAKKEQQQSQNRKQGD</sequence>
<evidence type="ECO:0000256" key="10">
    <source>
        <dbReference type="ARBA" id="ARBA00023128"/>
    </source>
</evidence>
<dbReference type="Proteomes" id="UP000799766">
    <property type="component" value="Unassembled WGS sequence"/>
</dbReference>
<feature type="compositionally biased region" description="Basic and acidic residues" evidence="12">
    <location>
        <begin position="772"/>
        <end position="793"/>
    </location>
</feature>
<dbReference type="InterPro" id="IPR027417">
    <property type="entry name" value="P-loop_NTPase"/>
</dbReference>
<dbReference type="Pfam" id="PF12513">
    <property type="entry name" value="SUV3_C"/>
    <property type="match status" value="1"/>
</dbReference>
<dbReference type="InterPro" id="IPR044774">
    <property type="entry name" value="Suv3_DEXQc"/>
</dbReference>
<dbReference type="GO" id="GO:0045025">
    <property type="term" value="C:mitochondrial degradosome"/>
    <property type="evidence" value="ECO:0007669"/>
    <property type="project" value="TreeGrafter"/>
</dbReference>
<keyword evidence="8" id="KW-0067">ATP-binding</keyword>
<comment type="cofactor">
    <cofactor evidence="2">
        <name>Mg(2+)</name>
        <dbReference type="ChEBI" id="CHEBI:18420"/>
    </cofactor>
</comment>
<keyword evidence="15" id="KW-1185">Reference proteome</keyword>
<evidence type="ECO:0000259" key="13">
    <source>
        <dbReference type="PROSITE" id="PS51194"/>
    </source>
</evidence>
<feature type="compositionally biased region" description="Acidic residues" evidence="12">
    <location>
        <begin position="753"/>
        <end position="767"/>
    </location>
</feature>
<dbReference type="Pfam" id="PF22527">
    <property type="entry name" value="DEXQc_Suv3"/>
    <property type="match status" value="1"/>
</dbReference>
<feature type="compositionally biased region" description="Basic and acidic residues" evidence="12">
    <location>
        <begin position="801"/>
        <end position="812"/>
    </location>
</feature>
<dbReference type="SMART" id="SM00490">
    <property type="entry name" value="HELICc"/>
    <property type="match status" value="1"/>
</dbReference>
<dbReference type="Pfam" id="PF00271">
    <property type="entry name" value="Helicase_C"/>
    <property type="match status" value="1"/>
</dbReference>
<evidence type="ECO:0000256" key="9">
    <source>
        <dbReference type="ARBA" id="ARBA00022946"/>
    </source>
</evidence>
<dbReference type="SUPFAM" id="SSF52540">
    <property type="entry name" value="P-loop containing nucleoside triphosphate hydrolases"/>
    <property type="match status" value="1"/>
</dbReference>
<dbReference type="Gene3D" id="3.40.50.300">
    <property type="entry name" value="P-loop containing nucleotide triphosphate hydrolases"/>
    <property type="match status" value="2"/>
</dbReference>
<proteinExistence type="predicted"/>
<evidence type="ECO:0000256" key="12">
    <source>
        <dbReference type="SAM" id="MobiDB-lite"/>
    </source>
</evidence>
<feature type="compositionally biased region" description="Basic and acidic residues" evidence="12">
    <location>
        <begin position="684"/>
        <end position="700"/>
    </location>
</feature>
<organism evidence="14 15">
    <name type="scientific">Lineolata rhizophorae</name>
    <dbReference type="NCBI Taxonomy" id="578093"/>
    <lineage>
        <taxon>Eukaryota</taxon>
        <taxon>Fungi</taxon>
        <taxon>Dikarya</taxon>
        <taxon>Ascomycota</taxon>
        <taxon>Pezizomycotina</taxon>
        <taxon>Dothideomycetes</taxon>
        <taxon>Dothideomycetes incertae sedis</taxon>
        <taxon>Lineolatales</taxon>
        <taxon>Lineolataceae</taxon>
        <taxon>Lineolata</taxon>
    </lineage>
</organism>
<keyword evidence="6 14" id="KW-0378">Hydrolase</keyword>
<dbReference type="Pfam" id="PF18147">
    <property type="entry name" value="Suv3_C_1"/>
    <property type="match status" value="1"/>
</dbReference>
<feature type="compositionally biased region" description="Polar residues" evidence="12">
    <location>
        <begin position="441"/>
        <end position="455"/>
    </location>
</feature>
<keyword evidence="10" id="KW-0496">Mitochondrion</keyword>
<feature type="region of interest" description="Disordered" evidence="12">
    <location>
        <begin position="423"/>
        <end position="455"/>
    </location>
</feature>
<dbReference type="PANTHER" id="PTHR12131:SF1">
    <property type="entry name" value="ATP-DEPENDENT RNA HELICASE SUPV3L1, MITOCHONDRIAL-RELATED"/>
    <property type="match status" value="1"/>
</dbReference>
<dbReference type="InterPro" id="IPR050699">
    <property type="entry name" value="RNA-DNA_Helicase"/>
</dbReference>
<keyword evidence="9" id="KW-0809">Transit peptide</keyword>
<evidence type="ECO:0000256" key="3">
    <source>
        <dbReference type="ARBA" id="ARBA00004173"/>
    </source>
</evidence>
<comment type="subcellular location">
    <subcellularLocation>
        <location evidence="3">Mitochondrion</location>
    </subcellularLocation>
</comment>
<gene>
    <name evidence="14" type="ORF">BDY21DRAFT_378203</name>
</gene>
<evidence type="ECO:0000256" key="8">
    <source>
        <dbReference type="ARBA" id="ARBA00022840"/>
    </source>
</evidence>
<reference evidence="14" key="1">
    <citation type="journal article" date="2020" name="Stud. Mycol.">
        <title>101 Dothideomycetes genomes: a test case for predicting lifestyles and emergence of pathogens.</title>
        <authorList>
            <person name="Haridas S."/>
            <person name="Albert R."/>
            <person name="Binder M."/>
            <person name="Bloem J."/>
            <person name="Labutti K."/>
            <person name="Salamov A."/>
            <person name="Andreopoulos B."/>
            <person name="Baker S."/>
            <person name="Barry K."/>
            <person name="Bills G."/>
            <person name="Bluhm B."/>
            <person name="Cannon C."/>
            <person name="Castanera R."/>
            <person name="Culley D."/>
            <person name="Daum C."/>
            <person name="Ezra D."/>
            <person name="Gonzalez J."/>
            <person name="Henrissat B."/>
            <person name="Kuo A."/>
            <person name="Liang C."/>
            <person name="Lipzen A."/>
            <person name="Lutzoni F."/>
            <person name="Magnuson J."/>
            <person name="Mondo S."/>
            <person name="Nolan M."/>
            <person name="Ohm R."/>
            <person name="Pangilinan J."/>
            <person name="Park H.-J."/>
            <person name="Ramirez L."/>
            <person name="Alfaro M."/>
            <person name="Sun H."/>
            <person name="Tritt A."/>
            <person name="Yoshinaga Y."/>
            <person name="Zwiers L.-H."/>
            <person name="Turgeon B."/>
            <person name="Goodwin S."/>
            <person name="Spatafora J."/>
            <person name="Crous P."/>
            <person name="Grigoriev I."/>
        </authorList>
    </citation>
    <scope>NUCLEOTIDE SEQUENCE</scope>
    <source>
        <strain evidence="14">ATCC 16933</strain>
    </source>
</reference>
<name>A0A6A6P534_9PEZI</name>
<feature type="compositionally biased region" description="Polar residues" evidence="12">
    <location>
        <begin position="842"/>
        <end position="851"/>
    </location>
</feature>
<dbReference type="Gene3D" id="1.20.58.1080">
    <property type="match status" value="1"/>
</dbReference>
<evidence type="ECO:0000256" key="11">
    <source>
        <dbReference type="ARBA" id="ARBA00047984"/>
    </source>
</evidence>
<dbReference type="FunFam" id="3.40.50.300:FF:000269">
    <property type="entry name" value="ATP-dependent RNA helicase SUPV3L1, mitochondrial"/>
    <property type="match status" value="1"/>
</dbReference>
<keyword evidence="7" id="KW-0347">Helicase</keyword>
<evidence type="ECO:0000256" key="2">
    <source>
        <dbReference type="ARBA" id="ARBA00001946"/>
    </source>
</evidence>
<dbReference type="Gene3D" id="1.20.272.40">
    <property type="match status" value="1"/>
</dbReference>
<dbReference type="EC" id="3.6.4.13" evidence="4"/>
<dbReference type="CDD" id="cd18805">
    <property type="entry name" value="SF2_C_suv3"/>
    <property type="match status" value="1"/>
</dbReference>
<dbReference type="GO" id="GO:0003724">
    <property type="term" value="F:RNA helicase activity"/>
    <property type="evidence" value="ECO:0007669"/>
    <property type="project" value="UniProtKB-EC"/>
</dbReference>
<evidence type="ECO:0000256" key="6">
    <source>
        <dbReference type="ARBA" id="ARBA00022801"/>
    </source>
</evidence>
<dbReference type="EMBL" id="MU001676">
    <property type="protein sequence ID" value="KAF2459130.1"/>
    <property type="molecule type" value="Genomic_DNA"/>
</dbReference>
<dbReference type="GO" id="GO:0000965">
    <property type="term" value="P:mitochondrial RNA 3'-end processing"/>
    <property type="evidence" value="ECO:0007669"/>
    <property type="project" value="TreeGrafter"/>
</dbReference>
<protein>
    <recommendedName>
        <fullName evidence="4">RNA helicase</fullName>
        <ecNumber evidence="4">3.6.4.13</ecNumber>
    </recommendedName>
</protein>
<evidence type="ECO:0000256" key="4">
    <source>
        <dbReference type="ARBA" id="ARBA00012552"/>
    </source>
</evidence>
<dbReference type="FunFam" id="3.40.50.300:FF:000957">
    <property type="entry name" value="ATP-dependent RNA helicase SUV3L, mitochondrial"/>
    <property type="match status" value="1"/>
</dbReference>
<accession>A0A6A6P534</accession>
<dbReference type="AlphaFoldDB" id="A0A6A6P534"/>
<evidence type="ECO:0000256" key="7">
    <source>
        <dbReference type="ARBA" id="ARBA00022806"/>
    </source>
</evidence>
<dbReference type="PANTHER" id="PTHR12131">
    <property type="entry name" value="ATP-DEPENDENT RNA AND DNA HELICASE"/>
    <property type="match status" value="1"/>
</dbReference>
<feature type="region of interest" description="Disordered" evidence="12">
    <location>
        <begin position="684"/>
        <end position="851"/>
    </location>
</feature>
<evidence type="ECO:0000313" key="14">
    <source>
        <dbReference type="EMBL" id="KAF2459130.1"/>
    </source>
</evidence>
<comment type="cofactor">
    <cofactor evidence="1">
        <name>Mn(2+)</name>
        <dbReference type="ChEBI" id="CHEBI:29035"/>
    </cofactor>
</comment>
<feature type="region of interest" description="Disordered" evidence="12">
    <location>
        <begin position="657"/>
        <end position="676"/>
    </location>
</feature>